<name>A0ABN6QI17_9BACT</name>
<gene>
    <name evidence="2" type="ORF">Abiwalacus_17750</name>
</gene>
<proteinExistence type="predicted"/>
<organism evidence="2 3">
    <name type="scientific">Akkermansia biwaensis</name>
    <dbReference type="NCBI Taxonomy" id="2946555"/>
    <lineage>
        <taxon>Bacteria</taxon>
        <taxon>Pseudomonadati</taxon>
        <taxon>Verrucomicrobiota</taxon>
        <taxon>Verrucomicrobiia</taxon>
        <taxon>Verrucomicrobiales</taxon>
        <taxon>Akkermansiaceae</taxon>
        <taxon>Akkermansia</taxon>
    </lineage>
</organism>
<feature type="transmembrane region" description="Helical" evidence="1">
    <location>
        <begin position="12"/>
        <end position="30"/>
    </location>
</feature>
<dbReference type="Proteomes" id="UP001062263">
    <property type="component" value="Chromosome"/>
</dbReference>
<sequence length="118" mass="13420">MHIRPFRKNLPVTAVTLMALGIMFFLFFMHPHSQEGSLEFYTPDGNGVGSFRVDITEVQADPAYTEIRIVPEDMESFHRFMDKFRNRSVTAKIPERGSHAIVPGRDIQNDGILRLAGN</sequence>
<evidence type="ECO:0000313" key="3">
    <source>
        <dbReference type="Proteomes" id="UP001062263"/>
    </source>
</evidence>
<dbReference type="EMBL" id="AP025943">
    <property type="protein sequence ID" value="BDL44201.1"/>
    <property type="molecule type" value="Genomic_DNA"/>
</dbReference>
<keyword evidence="1" id="KW-1133">Transmembrane helix</keyword>
<keyword evidence="1" id="KW-0472">Membrane</keyword>
<protein>
    <submittedName>
        <fullName evidence="2">Uncharacterized protein</fullName>
    </submittedName>
</protein>
<evidence type="ECO:0000313" key="2">
    <source>
        <dbReference type="EMBL" id="BDL44201.1"/>
    </source>
</evidence>
<dbReference type="RefSeq" id="WP_215436096.1">
    <property type="nucleotide sequence ID" value="NZ_AP025943.1"/>
</dbReference>
<reference evidence="2" key="1">
    <citation type="submission" date="2022-06" db="EMBL/GenBank/DDBJ databases">
        <title>Akkermansia biwalacus sp. nov., an anaerobic mucin-degrading bacterium isolated from human intestine.</title>
        <authorList>
            <person name="Kobayashi Y."/>
            <person name="Inoue S."/>
            <person name="Kawahara T."/>
            <person name="Kohda N."/>
        </authorList>
    </citation>
    <scope>NUCLEOTIDE SEQUENCE</scope>
    <source>
        <strain evidence="2">WON2089</strain>
    </source>
</reference>
<keyword evidence="3" id="KW-1185">Reference proteome</keyword>
<keyword evidence="1" id="KW-0812">Transmembrane</keyword>
<accession>A0ABN6QI17</accession>
<evidence type="ECO:0000256" key="1">
    <source>
        <dbReference type="SAM" id="Phobius"/>
    </source>
</evidence>